<gene>
    <name evidence="2" type="ORF">GCM10009655_23240</name>
</gene>
<feature type="transmembrane region" description="Helical" evidence="1">
    <location>
        <begin position="29"/>
        <end position="54"/>
    </location>
</feature>
<name>A0ABP4GF75_9MICO</name>
<organism evidence="2 3">
    <name type="scientific">Rhodoglobus aureus</name>
    <dbReference type="NCBI Taxonomy" id="191497"/>
    <lineage>
        <taxon>Bacteria</taxon>
        <taxon>Bacillati</taxon>
        <taxon>Actinomycetota</taxon>
        <taxon>Actinomycetes</taxon>
        <taxon>Micrococcales</taxon>
        <taxon>Microbacteriaceae</taxon>
        <taxon>Rhodoglobus</taxon>
    </lineage>
</organism>
<reference evidence="3" key="1">
    <citation type="journal article" date="2019" name="Int. J. Syst. Evol. Microbiol.">
        <title>The Global Catalogue of Microorganisms (GCM) 10K type strain sequencing project: providing services to taxonomists for standard genome sequencing and annotation.</title>
        <authorList>
            <consortium name="The Broad Institute Genomics Platform"/>
            <consortium name="The Broad Institute Genome Sequencing Center for Infectious Disease"/>
            <person name="Wu L."/>
            <person name="Ma J."/>
        </authorList>
    </citation>
    <scope>NUCLEOTIDE SEQUENCE [LARGE SCALE GENOMIC DNA]</scope>
    <source>
        <strain evidence="3">JCM 12762</strain>
    </source>
</reference>
<protein>
    <submittedName>
        <fullName evidence="2">Uncharacterized protein</fullName>
    </submittedName>
</protein>
<sequence>MVDTLEIQATAAVYRLRNRLDDMIVRYDAWWLVLLAVLLVLAFAYLVAMSIWCLTQAGGRRFTGNWNWSRVGISMWVECI</sequence>
<keyword evidence="3" id="KW-1185">Reference proteome</keyword>
<comment type="caution">
    <text evidence="2">The sequence shown here is derived from an EMBL/GenBank/DDBJ whole genome shotgun (WGS) entry which is preliminary data.</text>
</comment>
<dbReference type="Proteomes" id="UP001500943">
    <property type="component" value="Unassembled WGS sequence"/>
</dbReference>
<evidence type="ECO:0000256" key="1">
    <source>
        <dbReference type="SAM" id="Phobius"/>
    </source>
</evidence>
<dbReference type="EMBL" id="BAAAKW010000050">
    <property type="protein sequence ID" value="GAA1223423.1"/>
    <property type="molecule type" value="Genomic_DNA"/>
</dbReference>
<keyword evidence="1" id="KW-1133">Transmembrane helix</keyword>
<keyword evidence="1" id="KW-0472">Membrane</keyword>
<accession>A0ABP4GF75</accession>
<proteinExistence type="predicted"/>
<dbReference type="RefSeq" id="WP_343926048.1">
    <property type="nucleotide sequence ID" value="NZ_BAAAKW010000050.1"/>
</dbReference>
<evidence type="ECO:0000313" key="3">
    <source>
        <dbReference type="Proteomes" id="UP001500943"/>
    </source>
</evidence>
<evidence type="ECO:0000313" key="2">
    <source>
        <dbReference type="EMBL" id="GAA1223423.1"/>
    </source>
</evidence>
<keyword evidence="1" id="KW-0812">Transmembrane</keyword>